<dbReference type="Proteomes" id="UP000218934">
    <property type="component" value="Unassembled WGS sequence"/>
</dbReference>
<evidence type="ECO:0000256" key="1">
    <source>
        <dbReference type="ARBA" id="ARBA00008165"/>
    </source>
</evidence>
<dbReference type="GO" id="GO:0005975">
    <property type="term" value="P:carbohydrate metabolic process"/>
    <property type="evidence" value="ECO:0007669"/>
    <property type="project" value="InterPro"/>
</dbReference>
<dbReference type="PROSITE" id="PS51464">
    <property type="entry name" value="SIS"/>
    <property type="match status" value="1"/>
</dbReference>
<dbReference type="GO" id="GO:0019146">
    <property type="term" value="F:arabinose-5-phosphate isomerase activity"/>
    <property type="evidence" value="ECO:0007669"/>
    <property type="project" value="UniProtKB-ARBA"/>
</dbReference>
<dbReference type="PANTHER" id="PTHR42745">
    <property type="match status" value="1"/>
</dbReference>
<dbReference type="GO" id="GO:0097367">
    <property type="term" value="F:carbohydrate derivative binding"/>
    <property type="evidence" value="ECO:0007669"/>
    <property type="project" value="InterPro"/>
</dbReference>
<feature type="site" description="Catalytically relevant" evidence="6">
    <location>
        <position position="155"/>
    </location>
</feature>
<feature type="site" description="Catalytically relevant" evidence="6">
    <location>
        <position position="196"/>
    </location>
</feature>
<keyword evidence="2" id="KW-0677">Repeat</keyword>
<evidence type="ECO:0000313" key="11">
    <source>
        <dbReference type="Proteomes" id="UP000218934"/>
    </source>
</evidence>
<dbReference type="Gene3D" id="3.10.580.10">
    <property type="entry name" value="CBS-domain"/>
    <property type="match status" value="1"/>
</dbReference>
<feature type="domain" description="CBS" evidence="8">
    <location>
        <begin position="276"/>
        <end position="330"/>
    </location>
</feature>
<comment type="similarity">
    <text evidence="1 4">Belongs to the SIS family. GutQ/KpsF subfamily.</text>
</comment>
<protein>
    <submittedName>
        <fullName evidence="10">KpsF/GutQ family sugar-phosphate isomerase</fullName>
    </submittedName>
</protein>
<evidence type="ECO:0000256" key="7">
    <source>
        <dbReference type="PROSITE-ProRule" id="PRU00703"/>
    </source>
</evidence>
<evidence type="ECO:0000313" key="10">
    <source>
        <dbReference type="EMBL" id="PCE43915.1"/>
    </source>
</evidence>
<dbReference type="GO" id="GO:0046872">
    <property type="term" value="F:metal ion binding"/>
    <property type="evidence" value="ECO:0007669"/>
    <property type="project" value="UniProtKB-KW"/>
</dbReference>
<dbReference type="PANTHER" id="PTHR42745:SF1">
    <property type="entry name" value="ARABINOSE 5-PHOSPHATE ISOMERASE KDSD"/>
    <property type="match status" value="1"/>
</dbReference>
<dbReference type="EMBL" id="NWUF01000002">
    <property type="protein sequence ID" value="PCE43915.1"/>
    <property type="molecule type" value="Genomic_DNA"/>
</dbReference>
<dbReference type="Pfam" id="PF01380">
    <property type="entry name" value="SIS"/>
    <property type="match status" value="1"/>
</dbReference>
<reference evidence="10 11" key="1">
    <citation type="submission" date="2017-09" db="EMBL/GenBank/DDBJ databases">
        <title>The Catabolism of 3,6-Dichlorosalicylic acid is Initiated by the Cytochrome P450 Monooxygenase DsmABC in Rhizorhabdus dicambivorans Ndbn-20.</title>
        <authorList>
            <person name="Na L."/>
        </authorList>
    </citation>
    <scope>NUCLEOTIDE SEQUENCE [LARGE SCALE GENOMIC DNA]</scope>
    <source>
        <strain evidence="10 11">Ndbn-20m</strain>
    </source>
</reference>
<dbReference type="RefSeq" id="WP_066961658.1">
    <property type="nucleotide sequence ID" value="NZ_CP023449.1"/>
</dbReference>
<keyword evidence="5" id="KW-0862">Zinc</keyword>
<dbReference type="FunFam" id="3.40.50.10490:FF:000011">
    <property type="entry name" value="Arabinose 5-phosphate isomerase"/>
    <property type="match status" value="1"/>
</dbReference>
<keyword evidence="10" id="KW-0413">Isomerase</keyword>
<dbReference type="AlphaFoldDB" id="A0A2A4G1N6"/>
<evidence type="ECO:0000256" key="3">
    <source>
        <dbReference type="ARBA" id="ARBA00023122"/>
    </source>
</evidence>
<keyword evidence="5" id="KW-0479">Metal-binding</keyword>
<dbReference type="InterPro" id="IPR050986">
    <property type="entry name" value="GutQ/KpsF_isomerases"/>
</dbReference>
<evidence type="ECO:0000256" key="5">
    <source>
        <dbReference type="PIRSR" id="PIRSR004692-2"/>
    </source>
</evidence>
<gene>
    <name evidence="10" type="ORF">COO09_03050</name>
</gene>
<evidence type="ECO:0000256" key="4">
    <source>
        <dbReference type="PIRNR" id="PIRNR004692"/>
    </source>
</evidence>
<dbReference type="InterPro" id="IPR035474">
    <property type="entry name" value="SIS_Kpsf"/>
</dbReference>
<dbReference type="CDD" id="cd05014">
    <property type="entry name" value="SIS_Kpsf"/>
    <property type="match status" value="1"/>
</dbReference>
<dbReference type="GO" id="GO:1901135">
    <property type="term" value="P:carbohydrate derivative metabolic process"/>
    <property type="evidence" value="ECO:0007669"/>
    <property type="project" value="InterPro"/>
</dbReference>
<dbReference type="InterPro" id="IPR001347">
    <property type="entry name" value="SIS_dom"/>
</dbReference>
<dbReference type="InterPro" id="IPR004800">
    <property type="entry name" value="KdsD/KpsF-type"/>
</dbReference>
<dbReference type="SMART" id="SM00116">
    <property type="entry name" value="CBS"/>
    <property type="match status" value="2"/>
</dbReference>
<feature type="domain" description="CBS" evidence="8">
    <location>
        <begin position="211"/>
        <end position="273"/>
    </location>
</feature>
<dbReference type="NCBIfam" id="TIGR00393">
    <property type="entry name" value="kpsF"/>
    <property type="match status" value="1"/>
</dbReference>
<dbReference type="PIRSF" id="PIRSF004692">
    <property type="entry name" value="KdsD_KpsF"/>
    <property type="match status" value="1"/>
</dbReference>
<dbReference type="Pfam" id="PF00571">
    <property type="entry name" value="CBS"/>
    <property type="match status" value="2"/>
</dbReference>
<evidence type="ECO:0000256" key="6">
    <source>
        <dbReference type="PIRSR" id="PIRSR004692-3"/>
    </source>
</evidence>
<proteinExistence type="inferred from homology"/>
<dbReference type="OrthoDB" id="9762536at2"/>
<dbReference type="CDD" id="cd04604">
    <property type="entry name" value="CBS_pair_SIS_assoc"/>
    <property type="match status" value="1"/>
</dbReference>
<feature type="site" description="Catalytically relevant" evidence="6">
    <location>
        <position position="62"/>
    </location>
</feature>
<feature type="site" description="Catalytically relevant" evidence="6">
    <location>
        <position position="114"/>
    </location>
</feature>
<dbReference type="InterPro" id="IPR046348">
    <property type="entry name" value="SIS_dom_sf"/>
</dbReference>
<dbReference type="InterPro" id="IPR046342">
    <property type="entry name" value="CBS_dom_sf"/>
</dbReference>
<dbReference type="SUPFAM" id="SSF53697">
    <property type="entry name" value="SIS domain"/>
    <property type="match status" value="1"/>
</dbReference>
<evidence type="ECO:0000256" key="2">
    <source>
        <dbReference type="ARBA" id="ARBA00022737"/>
    </source>
</evidence>
<comment type="caution">
    <text evidence="10">The sequence shown here is derived from an EMBL/GenBank/DDBJ whole genome shotgun (WGS) entry which is preliminary data.</text>
</comment>
<evidence type="ECO:0000259" key="9">
    <source>
        <dbReference type="PROSITE" id="PS51464"/>
    </source>
</evidence>
<dbReference type="InterPro" id="IPR000644">
    <property type="entry name" value="CBS_dom"/>
</dbReference>
<accession>A0A2A4G1N6</accession>
<organism evidence="10 11">
    <name type="scientific">Rhizorhabdus dicambivorans</name>
    <dbReference type="NCBI Taxonomy" id="1850238"/>
    <lineage>
        <taxon>Bacteria</taxon>
        <taxon>Pseudomonadati</taxon>
        <taxon>Pseudomonadota</taxon>
        <taxon>Alphaproteobacteria</taxon>
        <taxon>Sphingomonadales</taxon>
        <taxon>Sphingomonadaceae</taxon>
        <taxon>Rhizorhabdus</taxon>
    </lineage>
</organism>
<sequence length="330" mass="35115">MITHDIRSGATTSALLERGREVIRAEIDALIQLEAFLDENFATAVQMLDATRGRIVVTGMGKSGHMARKIAATFAATGSPAIFIHPAEAAHGDLGMVQDGDTLIVLSNSGSTPELTPVMQHCRALRIRIIGVASRADSPVMQAADVKLLIPQVREACPSNIAPTSSTAVMLALGDALAMALMDLRGVQRDSLKQLHPGGVIGLRLMAVSEMMHGGASLPLVRRETPMREVIMTMTSMGFGAAGVVDDDGRLVGVITDGDLRRHIGDLGDGHAVDVMTANPKTVPLDTLAEDALMIMNDCKITTVFVMEDERPEVPAGIVHIHDFVRYGLS</sequence>
<dbReference type="KEGG" id="rdi:CMV14_21100"/>
<evidence type="ECO:0000259" key="8">
    <source>
        <dbReference type="PROSITE" id="PS51371"/>
    </source>
</evidence>
<name>A0A2A4G1N6_9SPHN</name>
<dbReference type="Gene3D" id="3.40.50.10490">
    <property type="entry name" value="Glucose-6-phosphate isomerase like protein, domain 1"/>
    <property type="match status" value="1"/>
</dbReference>
<feature type="binding site" evidence="5">
    <location>
        <position position="85"/>
    </location>
    <ligand>
        <name>Zn(2+)</name>
        <dbReference type="ChEBI" id="CHEBI:29105"/>
    </ligand>
</feature>
<dbReference type="PROSITE" id="PS51371">
    <property type="entry name" value="CBS"/>
    <property type="match status" value="2"/>
</dbReference>
<keyword evidence="11" id="KW-1185">Reference proteome</keyword>
<feature type="domain" description="SIS" evidence="9">
    <location>
        <begin position="44"/>
        <end position="187"/>
    </location>
</feature>
<keyword evidence="3 7" id="KW-0129">CBS domain</keyword>